<keyword evidence="5" id="KW-0472">Membrane</keyword>
<name>A0A7S0C102_9STRA</name>
<dbReference type="Pfam" id="PF04117">
    <property type="entry name" value="Mpv17_PMP22"/>
    <property type="match status" value="1"/>
</dbReference>
<dbReference type="PANTHER" id="PTHR34875">
    <property type="entry name" value="UPF0237 PROTEIN MJ1558"/>
    <property type="match status" value="1"/>
</dbReference>
<dbReference type="InterPro" id="IPR007248">
    <property type="entry name" value="Mpv17_PMP22"/>
</dbReference>
<dbReference type="Pfam" id="PF13740">
    <property type="entry name" value="ACT_6"/>
    <property type="match status" value="1"/>
</dbReference>
<keyword evidence="3" id="KW-0812">Transmembrane</keyword>
<dbReference type="GO" id="GO:0016020">
    <property type="term" value="C:membrane"/>
    <property type="evidence" value="ECO:0007669"/>
    <property type="project" value="UniProtKB-SubCell"/>
</dbReference>
<keyword evidence="4" id="KW-1133">Transmembrane helix</keyword>
<evidence type="ECO:0000256" key="5">
    <source>
        <dbReference type="ARBA" id="ARBA00023136"/>
    </source>
</evidence>
<comment type="similarity">
    <text evidence="2">Belongs to the peroxisomal membrane protein PXMP2/4 family.</text>
</comment>
<dbReference type="PANTHER" id="PTHR34875:SF6">
    <property type="entry name" value="UPF0237 PROTEIN MJ1558"/>
    <property type="match status" value="1"/>
</dbReference>
<reference evidence="7" key="1">
    <citation type="submission" date="2021-01" db="EMBL/GenBank/DDBJ databases">
        <authorList>
            <person name="Corre E."/>
            <person name="Pelletier E."/>
            <person name="Niang G."/>
            <person name="Scheremetjew M."/>
            <person name="Finn R."/>
            <person name="Kale V."/>
            <person name="Holt S."/>
            <person name="Cochrane G."/>
            <person name="Meng A."/>
            <person name="Brown T."/>
            <person name="Cohen L."/>
        </authorList>
    </citation>
    <scope>NUCLEOTIDE SEQUENCE</scope>
    <source>
        <strain evidence="7">CCAP1064/1</strain>
    </source>
</reference>
<evidence type="ECO:0000313" key="7">
    <source>
        <dbReference type="EMBL" id="CAD8408361.1"/>
    </source>
</evidence>
<dbReference type="EMBL" id="HBEL01009338">
    <property type="protein sequence ID" value="CAD8408361.1"/>
    <property type="molecule type" value="Transcribed_RNA"/>
</dbReference>
<evidence type="ECO:0000256" key="4">
    <source>
        <dbReference type="ARBA" id="ARBA00022989"/>
    </source>
</evidence>
<evidence type="ECO:0000256" key="1">
    <source>
        <dbReference type="ARBA" id="ARBA00004141"/>
    </source>
</evidence>
<dbReference type="InterPro" id="IPR050990">
    <property type="entry name" value="UPF0237/GcvR_regulator"/>
</dbReference>
<dbReference type="InterPro" id="IPR002912">
    <property type="entry name" value="ACT_dom"/>
</dbReference>
<feature type="domain" description="ACT" evidence="6">
    <location>
        <begin position="180"/>
        <end position="262"/>
    </location>
</feature>
<evidence type="ECO:0000259" key="6">
    <source>
        <dbReference type="PROSITE" id="PS51671"/>
    </source>
</evidence>
<dbReference type="Gene3D" id="3.30.70.260">
    <property type="match status" value="2"/>
</dbReference>
<comment type="subcellular location">
    <subcellularLocation>
        <location evidence="1">Membrane</location>
        <topology evidence="1">Multi-pass membrane protein</topology>
    </subcellularLocation>
</comment>
<protein>
    <recommendedName>
        <fullName evidence="6">ACT domain-containing protein</fullName>
    </recommendedName>
</protein>
<accession>A0A7S0C102</accession>
<organism evidence="7">
    <name type="scientific">Proboscia inermis</name>
    <dbReference type="NCBI Taxonomy" id="420281"/>
    <lineage>
        <taxon>Eukaryota</taxon>
        <taxon>Sar</taxon>
        <taxon>Stramenopiles</taxon>
        <taxon>Ochrophyta</taxon>
        <taxon>Bacillariophyta</taxon>
        <taxon>Coscinodiscophyceae</taxon>
        <taxon>Rhizosoleniophycidae</taxon>
        <taxon>Rhizosoleniales</taxon>
        <taxon>Rhizosoleniaceae</taxon>
        <taxon>Proboscia</taxon>
    </lineage>
</organism>
<gene>
    <name evidence="7" type="ORF">PINE0816_LOCUS4481</name>
</gene>
<dbReference type="InterPro" id="IPR045865">
    <property type="entry name" value="ACT-like_dom_sf"/>
</dbReference>
<evidence type="ECO:0000256" key="3">
    <source>
        <dbReference type="ARBA" id="ARBA00022692"/>
    </source>
</evidence>
<proteinExistence type="inferred from homology"/>
<dbReference type="AlphaFoldDB" id="A0A7S0C102"/>
<dbReference type="SUPFAM" id="SSF55021">
    <property type="entry name" value="ACT-like"/>
    <property type="match status" value="2"/>
</dbReference>
<sequence>MSEDVWALWKVWVPSTFINFAFMPMHLRIPWVAGTSLIWTCILSAMRGGDIGRSDDVAMGQISGASMKIMTERISDIWCGPVELDKDLCHLCVSCNGAHKIGWVALLARIVSENGGNVTHSKMIHLGTDFTVLMHVSAQPEQAEKLKKAILSNKELSTLQPRVSGLTRYEKQPPPTLGFRIHCVGEDRPGILAAIASELSKKRLSVENITTELRLNTATQKREFVINADCITRVQMDDDRRQDFVNDLIKVKNELNLDVMDILVHTGTQR</sequence>
<evidence type="ECO:0000256" key="2">
    <source>
        <dbReference type="ARBA" id="ARBA00006824"/>
    </source>
</evidence>
<dbReference type="PROSITE" id="PS51671">
    <property type="entry name" value="ACT"/>
    <property type="match status" value="1"/>
</dbReference>